<dbReference type="Pfam" id="PF01916">
    <property type="entry name" value="DS"/>
    <property type="match status" value="2"/>
</dbReference>
<dbReference type="GO" id="GO:0005737">
    <property type="term" value="C:cytoplasm"/>
    <property type="evidence" value="ECO:0007669"/>
    <property type="project" value="TreeGrafter"/>
</dbReference>
<dbReference type="PROSITE" id="PS50082">
    <property type="entry name" value="WD_REPEATS_2"/>
    <property type="match status" value="1"/>
</dbReference>
<dbReference type="InterPro" id="IPR015943">
    <property type="entry name" value="WD40/YVTN_repeat-like_dom_sf"/>
</dbReference>
<proteinExistence type="inferred from homology"/>
<feature type="region of interest" description="Disordered" evidence="13">
    <location>
        <begin position="365"/>
        <end position="417"/>
    </location>
</feature>
<evidence type="ECO:0000256" key="6">
    <source>
        <dbReference type="ARBA" id="ARBA00020607"/>
    </source>
</evidence>
<evidence type="ECO:0000256" key="5">
    <source>
        <dbReference type="ARBA" id="ARBA00012683"/>
    </source>
</evidence>
<feature type="repeat" description="WD" evidence="12">
    <location>
        <begin position="711"/>
        <end position="743"/>
    </location>
</feature>
<comment type="similarity">
    <text evidence="4">Belongs to the deoxyhypusine synthase family.</text>
</comment>
<dbReference type="PRINTS" id="PR00320">
    <property type="entry name" value="GPROTEINBRPT"/>
</dbReference>
<evidence type="ECO:0000256" key="3">
    <source>
        <dbReference type="ARBA" id="ARBA00005041"/>
    </source>
</evidence>
<evidence type="ECO:0000256" key="8">
    <source>
        <dbReference type="ARBA" id="ARBA00022737"/>
    </source>
</evidence>
<dbReference type="FunFam" id="3.40.910.10:FF:000010">
    <property type="entry name" value="Deoxyhypusine synthase"/>
    <property type="match status" value="1"/>
</dbReference>
<evidence type="ECO:0000256" key="2">
    <source>
        <dbReference type="ARBA" id="ARBA00001911"/>
    </source>
</evidence>
<evidence type="ECO:0000256" key="1">
    <source>
        <dbReference type="ARBA" id="ARBA00000952"/>
    </source>
</evidence>
<comment type="function">
    <text evidence="11">Catalyzes the NAD-dependent oxidative cleavage of spermidine and the subsequent transfer of the butylamine moiety of spermidine to the epsilon-amino group of a critical lysine residue of the eIF-5A precursor protein to form the intermediate deoxyhypusine residue. This is the first step of the post-translational modification of that lysine into an unusual amino acid residue named hypusine. Hypusination is unique to mature eIF-5A factor and is essential for its function.</text>
</comment>
<reference evidence="14 15" key="1">
    <citation type="submission" date="2019-04" db="EMBL/GenBank/DDBJ databases">
        <title>Chromosome genome assembly for Takifugu flavidus.</title>
        <authorList>
            <person name="Xiao S."/>
        </authorList>
    </citation>
    <scope>NUCLEOTIDE SEQUENCE [LARGE SCALE GENOMIC DNA]</scope>
    <source>
        <strain evidence="14">HTHZ2018</strain>
        <tissue evidence="14">Muscle</tissue>
    </source>
</reference>
<dbReference type="InterPro" id="IPR036982">
    <property type="entry name" value="Deoxyhypusine_synthase_sf"/>
</dbReference>
<keyword evidence="7 12" id="KW-0853">WD repeat</keyword>
<dbReference type="GO" id="GO:0034038">
    <property type="term" value="F:deoxyhypusine synthase activity"/>
    <property type="evidence" value="ECO:0007669"/>
    <property type="project" value="UniProtKB-EC"/>
</dbReference>
<dbReference type="InterPro" id="IPR036322">
    <property type="entry name" value="WD40_repeat_dom_sf"/>
</dbReference>
<dbReference type="EC" id="2.5.1.46" evidence="5"/>
<keyword evidence="10" id="KW-0386">Hypusine biosynthesis</keyword>
<sequence>MAHEFHKPRNFYRDCEPFPEDTPRVRGYDFNQGVDHKALLQSLLNTGFQATQFGRAVQEVNRMIEKRKQPWKVMDESSCKDHPAHCPCLSSCTIFLGYTSNMISSGVRESIRYLAQHRMVDVLVTTAGGIEEDLIKCLGPVYLGEFNLSGRDLYVKRINRIGNLLMPEENYSLLLEWMEPILKQMLLEQNTQGVHWTPSKVIQRFGKEINHPESVCNWAYKNDIPVFSPALTDGAIGDVLYLFSVENPGLIVDITEAGRSDRTGLRGEEADDVAEQTGDDQQQSRGQAERSGPGEQTGTRNAEAEVVVRDGRRCRQKKGADFAVYVNTAQEADGSDSGAKPDEAVTWGKIKMDAKPVKLDFKEKMSDTGDLQQGGSGAVEEQDGAAEDPTTSPGSEASSPATQGPHADHSGINSPSPEASGLLSLPWEMVTHIASHLPAQCVISVLPKVCHVLGNVGKDNTAWQLRARRLVGSRAGFPVGPREDIDWASACLEMEQLVTCWTGQADFVARLIQQDEEKIGQVEEQTMPGRHVEPAAEGQQGEREGEIEGVGVVAQEVAYGIDEGMEVAMEGEDGEVQPNEGADHLARLREALGERLERDGAAFLEDEQGHRMAVNADAGQEGEQPDDPGSLGNGKAEWMEQHQFPRSPSPPPILDRISLPLKHFARIDTILLMGEEATICATGSRDRNVHLWDLQSDGGKLRHTFAERGTFSTHQGWVWCLGCQGNSLASGAFDSTIRLWDLQACGAEMGLIRTGAPVHCLSYQPDMLLAGTVDRKVNMYDPRVAEPLVKSLRLHSNAIICLAADDRYIVSGSTDCTVAMYDRRAGKALKRLRLNSYLMSVSYSGCEMWAGDNRGYLHSFSMAGTLKAVSQFDVGHTAMITGIHSSPGSLYTCSSDSTVKVT</sequence>
<name>A0A5C6NS39_9TELE</name>
<dbReference type="SUPFAM" id="SSF52467">
    <property type="entry name" value="DHS-like NAD/FAD-binding domain"/>
    <property type="match status" value="2"/>
</dbReference>
<comment type="caution">
    <text evidence="14">The sequence shown here is derived from an EMBL/GenBank/DDBJ whole genome shotgun (WGS) entry which is preliminary data.</text>
</comment>
<dbReference type="Gene3D" id="2.130.10.10">
    <property type="entry name" value="YVTN repeat-like/Quinoprotein amine dehydrogenase"/>
    <property type="match status" value="1"/>
</dbReference>
<dbReference type="PANTHER" id="PTHR11703:SF0">
    <property type="entry name" value="DEOXYHYPUSINE SYNTHASE"/>
    <property type="match status" value="1"/>
</dbReference>
<evidence type="ECO:0000256" key="7">
    <source>
        <dbReference type="ARBA" id="ARBA00022574"/>
    </source>
</evidence>
<feature type="region of interest" description="Disordered" evidence="13">
    <location>
        <begin position="616"/>
        <end position="635"/>
    </location>
</feature>
<feature type="compositionally biased region" description="Polar residues" evidence="13">
    <location>
        <begin position="389"/>
        <end position="402"/>
    </location>
</feature>
<dbReference type="InterPro" id="IPR002773">
    <property type="entry name" value="Deoxyhypusine_synthase"/>
</dbReference>
<dbReference type="EMBL" id="RHFK02000010">
    <property type="protein sequence ID" value="TWW69906.1"/>
    <property type="molecule type" value="Genomic_DNA"/>
</dbReference>
<evidence type="ECO:0000256" key="9">
    <source>
        <dbReference type="ARBA" id="ARBA00023027"/>
    </source>
</evidence>
<comment type="pathway">
    <text evidence="3">Protein modification; eIF5A hypusination.</text>
</comment>
<keyword evidence="15" id="KW-1185">Reference proteome</keyword>
<evidence type="ECO:0000256" key="11">
    <source>
        <dbReference type="ARBA" id="ARBA00056884"/>
    </source>
</evidence>
<dbReference type="SMART" id="SM00320">
    <property type="entry name" value="WD40"/>
    <property type="match status" value="5"/>
</dbReference>
<evidence type="ECO:0000313" key="15">
    <source>
        <dbReference type="Proteomes" id="UP000324091"/>
    </source>
</evidence>
<organism evidence="14 15">
    <name type="scientific">Takifugu flavidus</name>
    <name type="common">sansaifugu</name>
    <dbReference type="NCBI Taxonomy" id="433684"/>
    <lineage>
        <taxon>Eukaryota</taxon>
        <taxon>Metazoa</taxon>
        <taxon>Chordata</taxon>
        <taxon>Craniata</taxon>
        <taxon>Vertebrata</taxon>
        <taxon>Euteleostomi</taxon>
        <taxon>Actinopterygii</taxon>
        <taxon>Neopterygii</taxon>
        <taxon>Teleostei</taxon>
        <taxon>Neoteleostei</taxon>
        <taxon>Acanthomorphata</taxon>
        <taxon>Eupercaria</taxon>
        <taxon>Tetraodontiformes</taxon>
        <taxon>Tetradontoidea</taxon>
        <taxon>Tetraodontidae</taxon>
        <taxon>Takifugu</taxon>
    </lineage>
</organism>
<comment type="cofactor">
    <cofactor evidence="2">
        <name>NAD(+)</name>
        <dbReference type="ChEBI" id="CHEBI:57540"/>
    </cofactor>
</comment>
<dbReference type="SUPFAM" id="SSF50978">
    <property type="entry name" value="WD40 repeat-like"/>
    <property type="match status" value="1"/>
</dbReference>
<gene>
    <name evidence="14" type="ORF">D4764_18G0007120</name>
</gene>
<dbReference type="InterPro" id="IPR020472">
    <property type="entry name" value="WD40_PAC1"/>
</dbReference>
<protein>
    <recommendedName>
        <fullName evidence="6">Deoxyhypusine synthase</fullName>
        <ecNumber evidence="5">2.5.1.46</ecNumber>
    </recommendedName>
</protein>
<dbReference type="Pfam" id="PF00400">
    <property type="entry name" value="WD40"/>
    <property type="match status" value="2"/>
</dbReference>
<dbReference type="PANTHER" id="PTHR11703">
    <property type="entry name" value="DEOXYHYPUSINE SYNTHASE"/>
    <property type="match status" value="1"/>
</dbReference>
<feature type="compositionally biased region" description="Acidic residues" evidence="13">
    <location>
        <begin position="269"/>
        <end position="278"/>
    </location>
</feature>
<evidence type="ECO:0000256" key="4">
    <source>
        <dbReference type="ARBA" id="ARBA00009892"/>
    </source>
</evidence>
<evidence type="ECO:0000313" key="14">
    <source>
        <dbReference type="EMBL" id="TWW69906.1"/>
    </source>
</evidence>
<dbReference type="Gene3D" id="3.40.910.10">
    <property type="entry name" value="Deoxyhypusine synthase"/>
    <property type="match status" value="2"/>
</dbReference>
<keyword evidence="8" id="KW-0677">Repeat</keyword>
<dbReference type="InterPro" id="IPR036047">
    <property type="entry name" value="F-box-like_dom_sf"/>
</dbReference>
<feature type="region of interest" description="Disordered" evidence="13">
    <location>
        <begin position="262"/>
        <end position="308"/>
    </location>
</feature>
<comment type="catalytic activity">
    <reaction evidence="1">
        <text>[eIF5A protein]-L-lysine + spermidine = [eIF5A protein]-deoxyhypusine + propane-1,3-diamine</text>
        <dbReference type="Rhea" id="RHEA:33299"/>
        <dbReference type="Rhea" id="RHEA-COMP:10143"/>
        <dbReference type="Rhea" id="RHEA-COMP:10144"/>
        <dbReference type="ChEBI" id="CHEBI:29969"/>
        <dbReference type="ChEBI" id="CHEBI:57484"/>
        <dbReference type="ChEBI" id="CHEBI:57834"/>
        <dbReference type="ChEBI" id="CHEBI:82657"/>
        <dbReference type="EC" id="2.5.1.46"/>
    </reaction>
</comment>
<accession>A0A5C6NS39</accession>
<evidence type="ECO:0000256" key="12">
    <source>
        <dbReference type="PROSITE-ProRule" id="PRU00221"/>
    </source>
</evidence>
<dbReference type="CDD" id="cd22135">
    <property type="entry name" value="F-box_FBXW9"/>
    <property type="match status" value="1"/>
</dbReference>
<evidence type="ECO:0000256" key="13">
    <source>
        <dbReference type="SAM" id="MobiDB-lite"/>
    </source>
</evidence>
<keyword evidence="9" id="KW-0520">NAD</keyword>
<dbReference type="Proteomes" id="UP000324091">
    <property type="component" value="Chromosome 18"/>
</dbReference>
<evidence type="ECO:0000256" key="10">
    <source>
        <dbReference type="ARBA" id="ARBA00023256"/>
    </source>
</evidence>
<dbReference type="InterPro" id="IPR029035">
    <property type="entry name" value="DHS-like_NAD/FAD-binding_dom"/>
</dbReference>
<dbReference type="PROSITE" id="PS00678">
    <property type="entry name" value="WD_REPEATS_1"/>
    <property type="match status" value="1"/>
</dbReference>
<dbReference type="AlphaFoldDB" id="A0A5C6NS39"/>
<dbReference type="SUPFAM" id="SSF81383">
    <property type="entry name" value="F-box domain"/>
    <property type="match status" value="1"/>
</dbReference>
<dbReference type="InterPro" id="IPR001680">
    <property type="entry name" value="WD40_rpt"/>
</dbReference>
<dbReference type="InterPro" id="IPR019775">
    <property type="entry name" value="WD40_repeat_CS"/>
</dbReference>